<dbReference type="EMBL" id="JAFCMP010000323">
    <property type="protein sequence ID" value="KAG5181471.1"/>
    <property type="molecule type" value="Genomic_DNA"/>
</dbReference>
<proteinExistence type="predicted"/>
<sequence>MAAQPGQPSQAYGQAEQGPSTMAAASSHSPLVDADSAGSDSKDLAARLTALEQGQQAFQQQMQHDSQQLQQAIAALTAQIQSVQQIQQMLRQTQQQMLEDLSDVQLEAKRNHARVPNARASLTDYEPLRALPVKPSAHVPPCFPQNMKALRGLSVEHADTLLEAYELTAPAEATLLSKIAILAIFLGVAS</sequence>
<dbReference type="AlphaFoldDB" id="A0A835YTU7"/>
<reference evidence="3" key="1">
    <citation type="submission" date="2021-02" db="EMBL/GenBank/DDBJ databases">
        <title>First Annotated Genome of the Yellow-green Alga Tribonema minus.</title>
        <authorList>
            <person name="Mahan K.M."/>
        </authorList>
    </citation>
    <scope>NUCLEOTIDE SEQUENCE</scope>
    <source>
        <strain evidence="3">UTEX B ZZ1240</strain>
    </source>
</reference>
<gene>
    <name evidence="3" type="ORF">JKP88DRAFT_278848</name>
</gene>
<feature type="coiled-coil region" evidence="1">
    <location>
        <begin position="59"/>
        <end position="86"/>
    </location>
</feature>
<dbReference type="Proteomes" id="UP000664859">
    <property type="component" value="Unassembled WGS sequence"/>
</dbReference>
<keyword evidence="1" id="KW-0175">Coiled coil</keyword>
<evidence type="ECO:0000313" key="4">
    <source>
        <dbReference type="Proteomes" id="UP000664859"/>
    </source>
</evidence>
<feature type="region of interest" description="Disordered" evidence="2">
    <location>
        <begin position="1"/>
        <end position="40"/>
    </location>
</feature>
<organism evidence="3 4">
    <name type="scientific">Tribonema minus</name>
    <dbReference type="NCBI Taxonomy" id="303371"/>
    <lineage>
        <taxon>Eukaryota</taxon>
        <taxon>Sar</taxon>
        <taxon>Stramenopiles</taxon>
        <taxon>Ochrophyta</taxon>
        <taxon>PX clade</taxon>
        <taxon>Xanthophyceae</taxon>
        <taxon>Tribonematales</taxon>
        <taxon>Tribonemataceae</taxon>
        <taxon>Tribonema</taxon>
    </lineage>
</organism>
<evidence type="ECO:0000313" key="3">
    <source>
        <dbReference type="EMBL" id="KAG5181471.1"/>
    </source>
</evidence>
<accession>A0A835YTU7</accession>
<name>A0A835YTU7_9STRA</name>
<comment type="caution">
    <text evidence="3">The sequence shown here is derived from an EMBL/GenBank/DDBJ whole genome shotgun (WGS) entry which is preliminary data.</text>
</comment>
<evidence type="ECO:0000256" key="2">
    <source>
        <dbReference type="SAM" id="MobiDB-lite"/>
    </source>
</evidence>
<evidence type="ECO:0000256" key="1">
    <source>
        <dbReference type="SAM" id="Coils"/>
    </source>
</evidence>
<protein>
    <submittedName>
        <fullName evidence="3">Uncharacterized protein</fullName>
    </submittedName>
</protein>
<keyword evidence="4" id="KW-1185">Reference proteome</keyword>
<feature type="compositionally biased region" description="Polar residues" evidence="2">
    <location>
        <begin position="1"/>
        <end position="29"/>
    </location>
</feature>